<evidence type="ECO:0000313" key="5">
    <source>
        <dbReference type="RefSeq" id="XP_070487301.1"/>
    </source>
</evidence>
<feature type="signal peptide" evidence="2">
    <location>
        <begin position="1"/>
        <end position="18"/>
    </location>
</feature>
<sequence length="165" mass="18747">MMLAYALLLAVVLPVVDMNATGSGWTYSLRCHDCWAINTFVCANVRTCPYHVRRCLTVSIRLNLRELLIYKNCTYNCTFVYEAEMPAESPRKFKTNSFYYVLCCSGMTCNEGGPTDIERDIGPPETIEEVLGGTVRLGESTFFLSFAFTHPNQQFTDVRSPPWRV</sequence>
<dbReference type="InterPro" id="IPR052874">
    <property type="entry name" value="Sperm-ZP_regulatory"/>
</dbReference>
<feature type="domain" description="UPAR/Ly6" evidence="3">
    <location>
        <begin position="29"/>
        <end position="122"/>
    </location>
</feature>
<dbReference type="SUPFAM" id="SSF57302">
    <property type="entry name" value="Snake toxin-like"/>
    <property type="match status" value="1"/>
</dbReference>
<dbReference type="CDD" id="cd23555">
    <property type="entry name" value="TFP_LU_ECD_GML"/>
    <property type="match status" value="1"/>
</dbReference>
<dbReference type="RefSeq" id="XP_070487301.1">
    <property type="nucleotide sequence ID" value="XM_070631200.1"/>
</dbReference>
<evidence type="ECO:0000259" key="3">
    <source>
        <dbReference type="SMART" id="SM00134"/>
    </source>
</evidence>
<keyword evidence="1 2" id="KW-0732">Signal</keyword>
<dbReference type="InterPro" id="IPR045860">
    <property type="entry name" value="Snake_toxin-like_sf"/>
</dbReference>
<dbReference type="RefSeq" id="XP_070487302.1">
    <property type="nucleotide sequence ID" value="XM_070631201.1"/>
</dbReference>
<proteinExistence type="predicted"/>
<feature type="chain" id="PRO_5045027182" evidence="2">
    <location>
        <begin position="19"/>
        <end position="165"/>
    </location>
</feature>
<dbReference type="PANTHER" id="PTHR15049">
    <property type="entry name" value="GLYCOSYL-PHOSPHATIDYLINOSITOL-ANCHORED MOLECULE-LIKE PROTEIN-RELATED"/>
    <property type="match status" value="1"/>
</dbReference>
<dbReference type="InterPro" id="IPR018363">
    <property type="entry name" value="CD59_antigen_CS"/>
</dbReference>
<evidence type="ECO:0000256" key="1">
    <source>
        <dbReference type="ARBA" id="ARBA00022729"/>
    </source>
</evidence>
<evidence type="ECO:0000313" key="6">
    <source>
        <dbReference type="RefSeq" id="XP_070487302.1"/>
    </source>
</evidence>
<organism evidence="4 6">
    <name type="scientific">Equus przewalskii</name>
    <name type="common">Przewalski's horse</name>
    <name type="synonym">Equus caballus przewalskii</name>
    <dbReference type="NCBI Taxonomy" id="9798"/>
    <lineage>
        <taxon>Eukaryota</taxon>
        <taxon>Metazoa</taxon>
        <taxon>Chordata</taxon>
        <taxon>Craniata</taxon>
        <taxon>Vertebrata</taxon>
        <taxon>Euteleostomi</taxon>
        <taxon>Mammalia</taxon>
        <taxon>Eutheria</taxon>
        <taxon>Laurasiatheria</taxon>
        <taxon>Perissodactyla</taxon>
        <taxon>Equidae</taxon>
        <taxon>Equus</taxon>
    </lineage>
</organism>
<reference evidence="5 6" key="1">
    <citation type="submission" date="2025-05" db="UniProtKB">
        <authorList>
            <consortium name="RefSeq"/>
        </authorList>
    </citation>
    <scope>IDENTIFICATION</scope>
    <source>
        <tissue evidence="5 6">Blood</tissue>
    </source>
</reference>
<dbReference type="PROSITE" id="PS00983">
    <property type="entry name" value="LY6_UPAR"/>
    <property type="match status" value="1"/>
</dbReference>
<keyword evidence="4" id="KW-1185">Reference proteome</keyword>
<dbReference type="InterPro" id="IPR016054">
    <property type="entry name" value="LY6_UPA_recep-like"/>
</dbReference>
<evidence type="ECO:0000256" key="2">
    <source>
        <dbReference type="SAM" id="SignalP"/>
    </source>
</evidence>
<accession>A0ABM4QCY7</accession>
<dbReference type="Gene3D" id="2.10.60.10">
    <property type="entry name" value="CD59"/>
    <property type="match status" value="1"/>
</dbReference>
<dbReference type="Pfam" id="PF00021">
    <property type="entry name" value="UPAR_LY6"/>
    <property type="match status" value="1"/>
</dbReference>
<dbReference type="GeneID" id="103543716"/>
<name>A0ABM4QCY7_EQUPR</name>
<protein>
    <submittedName>
        <fullName evidence="5 6">Glycosyl-phosphatidylinositol-anchored molecule-like protein</fullName>
    </submittedName>
</protein>
<dbReference type="Proteomes" id="UP001652662">
    <property type="component" value="Chromosome 8"/>
</dbReference>
<evidence type="ECO:0000313" key="4">
    <source>
        <dbReference type="Proteomes" id="UP001652662"/>
    </source>
</evidence>
<dbReference type="SMART" id="SM00134">
    <property type="entry name" value="LU"/>
    <property type="match status" value="1"/>
</dbReference>
<dbReference type="PANTHER" id="PTHR15049:SF2">
    <property type="entry name" value="GLYCOSYL-PHOSPHATIDYLINOSITOL-ANCHORED MOLECULE-LIKE PROTEIN"/>
    <property type="match status" value="1"/>
</dbReference>
<gene>
    <name evidence="5 6" type="primary">LOC103543716</name>
</gene>